<dbReference type="KEGG" id="gom:D7316_03420"/>
<keyword evidence="1" id="KW-1133">Transmembrane helix</keyword>
<sequence>MTFFGKQGGPVRMVLALAAVTMLALLSFVIFNLNTRLDNQHQANLDSIQRSEQIVTVNDQLTGQLADLTALTADAQKALDATAALGPVLAKLGDAIAPAAELLTTNTAGAQLTNEQLGAIASALSQVHGKVQALQASAQEFGNQGDQLLQLVAGLVTDLQSSVSSAQTINQMLPLPG</sequence>
<protein>
    <submittedName>
        <fullName evidence="2">Uncharacterized protein</fullName>
    </submittedName>
</protein>
<keyword evidence="3" id="KW-1185">Reference proteome</keyword>
<dbReference type="EMBL" id="CP033972">
    <property type="protein sequence ID" value="AZG46815.1"/>
    <property type="molecule type" value="Genomic_DNA"/>
</dbReference>
<evidence type="ECO:0000313" key="2">
    <source>
        <dbReference type="EMBL" id="AZG46815.1"/>
    </source>
</evidence>
<evidence type="ECO:0000256" key="1">
    <source>
        <dbReference type="SAM" id="Phobius"/>
    </source>
</evidence>
<dbReference type="RefSeq" id="WP_124709274.1">
    <property type="nucleotide sequence ID" value="NZ_CP033972.1"/>
</dbReference>
<feature type="transmembrane region" description="Helical" evidence="1">
    <location>
        <begin position="12"/>
        <end position="33"/>
    </location>
</feature>
<accession>A0A3G8JQ54</accession>
<keyword evidence="1" id="KW-0472">Membrane</keyword>
<dbReference type="Proteomes" id="UP000271469">
    <property type="component" value="Chromosome"/>
</dbReference>
<dbReference type="OrthoDB" id="4461330at2"/>
<dbReference type="AlphaFoldDB" id="A0A3G8JQ54"/>
<organism evidence="2 3">
    <name type="scientific">Gordonia insulae</name>
    <dbReference type="NCBI Taxonomy" id="2420509"/>
    <lineage>
        <taxon>Bacteria</taxon>
        <taxon>Bacillati</taxon>
        <taxon>Actinomycetota</taxon>
        <taxon>Actinomycetes</taxon>
        <taxon>Mycobacteriales</taxon>
        <taxon>Gordoniaceae</taxon>
        <taxon>Gordonia</taxon>
    </lineage>
</organism>
<reference evidence="2 3" key="1">
    <citation type="submission" date="2018-11" db="EMBL/GenBank/DDBJ databases">
        <title>Gordonia insulae sp. nov., isolated from an island soil.</title>
        <authorList>
            <person name="Kim Y.S."/>
            <person name="Kim S.B."/>
        </authorList>
    </citation>
    <scope>NUCLEOTIDE SEQUENCE [LARGE SCALE GENOMIC DNA]</scope>
    <source>
        <strain evidence="2 3">MMS17-SY073</strain>
    </source>
</reference>
<keyword evidence="1" id="KW-0812">Transmembrane</keyword>
<evidence type="ECO:0000313" key="3">
    <source>
        <dbReference type="Proteomes" id="UP000271469"/>
    </source>
</evidence>
<proteinExistence type="predicted"/>
<gene>
    <name evidence="2" type="ORF">D7316_03420</name>
</gene>
<name>A0A3G8JQ54_9ACTN</name>